<comment type="similarity">
    <text evidence="1">Belongs to the LamB/PxpA family.</text>
</comment>
<dbReference type="Gene3D" id="3.20.20.370">
    <property type="entry name" value="Glycoside hydrolase/deacetylase"/>
    <property type="match status" value="1"/>
</dbReference>
<dbReference type="STRING" id="1842727.RD110_09675"/>
<gene>
    <name evidence="1" type="primary">pxpA</name>
    <name evidence="2" type="ORF">RD110_09675</name>
</gene>
<organism evidence="2 3">
    <name type="scientific">Rhodoferax koreensis</name>
    <dbReference type="NCBI Taxonomy" id="1842727"/>
    <lineage>
        <taxon>Bacteria</taxon>
        <taxon>Pseudomonadati</taxon>
        <taxon>Pseudomonadota</taxon>
        <taxon>Betaproteobacteria</taxon>
        <taxon>Burkholderiales</taxon>
        <taxon>Comamonadaceae</taxon>
        <taxon>Rhodoferax</taxon>
    </lineage>
</organism>
<dbReference type="KEGG" id="rhy:RD110_09675"/>
<dbReference type="RefSeq" id="WP_076198941.1">
    <property type="nucleotide sequence ID" value="NZ_CP019236.1"/>
</dbReference>
<accession>A0A1P8JUJ5</accession>
<dbReference type="Proteomes" id="UP000186609">
    <property type="component" value="Chromosome"/>
</dbReference>
<dbReference type="GO" id="GO:0005975">
    <property type="term" value="P:carbohydrate metabolic process"/>
    <property type="evidence" value="ECO:0007669"/>
    <property type="project" value="InterPro"/>
</dbReference>
<sequence>MDIDLNADLGEGFGPWRMGDDEALLKIISSANIACGFHAGDPVIMDRTVKLAATRGIDIDIGAHVGFPDLLGFGRRPMQVDTKELASYVVYQLGALAGIAQANGRRMTHMSFHGALGNMAAADAALAMVLVEAVARFDAGLIISSSASQAIERAGDHHGLRVAGSFLADRACDDEGLLVPRGMPDAVIHDSAAVLARVTQLLDDGTVTAYSGRRIPMRASSILLHGDTPGAVALATAVRERIEAVGGRIVPISRQVP</sequence>
<dbReference type="Pfam" id="PF03746">
    <property type="entry name" value="LamB_YcsF"/>
    <property type="match status" value="1"/>
</dbReference>
<dbReference type="AlphaFoldDB" id="A0A1P8JUJ5"/>
<evidence type="ECO:0000256" key="1">
    <source>
        <dbReference type="HAMAP-Rule" id="MF_00691"/>
    </source>
</evidence>
<comment type="catalytic activity">
    <reaction evidence="1">
        <text>5-oxo-L-proline + ATP + 2 H2O = L-glutamate + ADP + phosphate + H(+)</text>
        <dbReference type="Rhea" id="RHEA:10348"/>
        <dbReference type="ChEBI" id="CHEBI:15377"/>
        <dbReference type="ChEBI" id="CHEBI:15378"/>
        <dbReference type="ChEBI" id="CHEBI:29985"/>
        <dbReference type="ChEBI" id="CHEBI:30616"/>
        <dbReference type="ChEBI" id="CHEBI:43474"/>
        <dbReference type="ChEBI" id="CHEBI:58402"/>
        <dbReference type="ChEBI" id="CHEBI:456216"/>
        <dbReference type="EC" id="3.5.2.9"/>
    </reaction>
</comment>
<dbReference type="InterPro" id="IPR011330">
    <property type="entry name" value="Glyco_hydro/deAcase_b/a-brl"/>
</dbReference>
<dbReference type="PANTHER" id="PTHR30292:SF0">
    <property type="entry name" value="5-OXOPROLINASE SUBUNIT A"/>
    <property type="match status" value="1"/>
</dbReference>
<dbReference type="SUPFAM" id="SSF88713">
    <property type="entry name" value="Glycoside hydrolase/deacetylase"/>
    <property type="match status" value="1"/>
</dbReference>
<dbReference type="EMBL" id="CP019236">
    <property type="protein sequence ID" value="APW37424.1"/>
    <property type="molecule type" value="Genomic_DNA"/>
</dbReference>
<keyword evidence="1" id="KW-0547">Nucleotide-binding</keyword>
<keyword evidence="1" id="KW-0067">ATP-binding</keyword>
<dbReference type="GO" id="GO:0005524">
    <property type="term" value="F:ATP binding"/>
    <property type="evidence" value="ECO:0007669"/>
    <property type="project" value="UniProtKB-UniRule"/>
</dbReference>
<dbReference type="PANTHER" id="PTHR30292">
    <property type="entry name" value="UNCHARACTERIZED PROTEIN YBGL-RELATED"/>
    <property type="match status" value="1"/>
</dbReference>
<proteinExistence type="inferred from homology"/>
<dbReference type="NCBIfam" id="NF003814">
    <property type="entry name" value="PRK05406.1-3"/>
    <property type="match status" value="1"/>
</dbReference>
<dbReference type="OrthoDB" id="9773478at2"/>
<keyword evidence="3" id="KW-1185">Reference proteome</keyword>
<evidence type="ECO:0000313" key="3">
    <source>
        <dbReference type="Proteomes" id="UP000186609"/>
    </source>
</evidence>
<comment type="function">
    <text evidence="1">Catalyzes the cleavage of 5-oxoproline to form L-glutamate coupled to the hydrolysis of ATP to ADP and inorganic phosphate.</text>
</comment>
<dbReference type="NCBIfam" id="NF003816">
    <property type="entry name" value="PRK05406.1-5"/>
    <property type="match status" value="1"/>
</dbReference>
<evidence type="ECO:0000313" key="2">
    <source>
        <dbReference type="EMBL" id="APW37424.1"/>
    </source>
</evidence>
<dbReference type="HAMAP" id="MF_00691">
    <property type="entry name" value="PxpA"/>
    <property type="match status" value="1"/>
</dbReference>
<comment type="subunit">
    <text evidence="1">Forms a complex composed of PxpA, PxpB and PxpC.</text>
</comment>
<dbReference type="GO" id="GO:0017168">
    <property type="term" value="F:5-oxoprolinase (ATP-hydrolyzing) activity"/>
    <property type="evidence" value="ECO:0007669"/>
    <property type="project" value="UniProtKB-UniRule"/>
</dbReference>
<dbReference type="InterPro" id="IPR005501">
    <property type="entry name" value="LamB/YcsF/PxpA-like"/>
</dbReference>
<keyword evidence="1" id="KW-0378">Hydrolase</keyword>
<name>A0A1P8JUJ5_9BURK</name>
<dbReference type="CDD" id="cd10787">
    <property type="entry name" value="LamB_YcsF_like"/>
    <property type="match status" value="1"/>
</dbReference>
<dbReference type="EC" id="3.5.2.9" evidence="1"/>
<reference evidence="2 3" key="1">
    <citation type="submission" date="2017-01" db="EMBL/GenBank/DDBJ databases">
        <authorList>
            <person name="Mah S.A."/>
            <person name="Swanson W.J."/>
            <person name="Moy G.W."/>
            <person name="Vacquier V.D."/>
        </authorList>
    </citation>
    <scope>NUCLEOTIDE SEQUENCE [LARGE SCALE GENOMIC DNA]</scope>
    <source>
        <strain evidence="2 3">DCY110</strain>
    </source>
</reference>
<protein>
    <recommendedName>
        <fullName evidence="1">5-oxoprolinase subunit A</fullName>
        <shortName evidence="1">5-OPase subunit A</shortName>
        <ecNumber evidence="1">3.5.2.9</ecNumber>
    </recommendedName>
    <alternativeName>
        <fullName evidence="1">5-oxoprolinase (ATP-hydrolyzing) subunit A</fullName>
    </alternativeName>
</protein>